<dbReference type="Pfam" id="PF23357">
    <property type="entry name" value="DUF7088"/>
    <property type="match status" value="1"/>
</dbReference>
<evidence type="ECO:0000313" key="5">
    <source>
        <dbReference type="Proteomes" id="UP001165488"/>
    </source>
</evidence>
<keyword evidence="1" id="KW-0812">Transmembrane</keyword>
<dbReference type="InterPro" id="IPR019863">
    <property type="entry name" value="Motility-assoc_ABC-rel_GldG"/>
</dbReference>
<organism evidence="4 5">
    <name type="scientific">Belliella calami</name>
    <dbReference type="NCBI Taxonomy" id="2923436"/>
    <lineage>
        <taxon>Bacteria</taxon>
        <taxon>Pseudomonadati</taxon>
        <taxon>Bacteroidota</taxon>
        <taxon>Cytophagia</taxon>
        <taxon>Cytophagales</taxon>
        <taxon>Cyclobacteriaceae</taxon>
        <taxon>Belliella</taxon>
    </lineage>
</organism>
<protein>
    <submittedName>
        <fullName evidence="4">Gliding motility-associated ABC transporter substrate-binding protein GldG</fullName>
    </submittedName>
</protein>
<reference evidence="4" key="1">
    <citation type="submission" date="2022-03" db="EMBL/GenBank/DDBJ databases">
        <title>De novo assembled genomes of Belliella spp. (Cyclobacteriaceae) strains.</title>
        <authorList>
            <person name="Szabo A."/>
            <person name="Korponai K."/>
            <person name="Felfoldi T."/>
        </authorList>
    </citation>
    <scope>NUCLEOTIDE SEQUENCE</scope>
    <source>
        <strain evidence="4">DSM 107340</strain>
    </source>
</reference>
<dbReference type="EMBL" id="JAKZGS010000022">
    <property type="protein sequence ID" value="MCH7399888.1"/>
    <property type="molecule type" value="Genomic_DNA"/>
</dbReference>
<dbReference type="NCBIfam" id="TIGR03521">
    <property type="entry name" value="GldG"/>
    <property type="match status" value="1"/>
</dbReference>
<dbReference type="InterPro" id="IPR019196">
    <property type="entry name" value="ABC_transp_unknown"/>
</dbReference>
<comment type="caution">
    <text evidence="4">The sequence shown here is derived from an EMBL/GenBank/DDBJ whole genome shotgun (WGS) entry which is preliminary data.</text>
</comment>
<keyword evidence="5" id="KW-1185">Reference proteome</keyword>
<evidence type="ECO:0000256" key="1">
    <source>
        <dbReference type="SAM" id="Phobius"/>
    </source>
</evidence>
<feature type="domain" description="DUF7088" evidence="3">
    <location>
        <begin position="38"/>
        <end position="146"/>
    </location>
</feature>
<evidence type="ECO:0000313" key="4">
    <source>
        <dbReference type="EMBL" id="MCH7399888.1"/>
    </source>
</evidence>
<sequence>MKNKSNKQILKILGVILLIIVVINVLFRLINFRIDLTEEKRYSLHPATIEVLENLEEPLEVEILLSGNLPGGMRRLQRSAEQMVRTFNSYSSQKISFSYLDPLTLPAAAQEDFVVGLTDYGIQPTNLFVTEDGGQKTKMIFPGVLVKDAAYETGALILRGEKGMSPDEILNNSVENLEYELINAIRKLVSKQQFAVGMLMGNGELEGDDGFGIVEALVEDFEVFKIPLEQAQKVEDLDPFDVLIISGPKEAYDEREIYLVDQYLMKGGNLIVLPNALAYEMDEAGGEGTVAMPFENGLDQMLFRYGIRVNKDFVQDMNFGYHPVMAGNFGDQQQLVPLPWPFYISAGRMAKHPVTKGLDQVIFRFTSSLDTVKADGIRKTPLIFGSDFVKKLSAPVRIAFQDMENGPDLESFGLSNLPLLYLLDGEFTSLFKNRFLPDGVSKESFLESGKEGRVLVAGTGGLFESSIDPRSGEPLPLGIDPFSDVQYANRLLLQNMIAYLVEPDGIISTRTKQYQIRPLNKVKVSQEKVKWQVINVVLPVVLMGLLSLLWMFSRKGRRGAKGKR</sequence>
<dbReference type="InterPro" id="IPR055396">
    <property type="entry name" value="DUF7088"/>
</dbReference>
<feature type="transmembrane region" description="Helical" evidence="1">
    <location>
        <begin position="12"/>
        <end position="30"/>
    </location>
</feature>
<dbReference type="Proteomes" id="UP001165488">
    <property type="component" value="Unassembled WGS sequence"/>
</dbReference>
<dbReference type="InterPro" id="IPR029062">
    <property type="entry name" value="Class_I_gatase-like"/>
</dbReference>
<dbReference type="SUPFAM" id="SSF52317">
    <property type="entry name" value="Class I glutamine amidotransferase-like"/>
    <property type="match status" value="1"/>
</dbReference>
<evidence type="ECO:0000259" key="3">
    <source>
        <dbReference type="Pfam" id="PF23357"/>
    </source>
</evidence>
<proteinExistence type="predicted"/>
<dbReference type="RefSeq" id="WP_241276381.1">
    <property type="nucleotide sequence ID" value="NZ_JAKZGS010000022.1"/>
</dbReference>
<feature type="transmembrane region" description="Helical" evidence="1">
    <location>
        <begin position="531"/>
        <end position="552"/>
    </location>
</feature>
<dbReference type="Pfam" id="PF09822">
    <property type="entry name" value="ABC_transp_aux"/>
    <property type="match status" value="1"/>
</dbReference>
<gene>
    <name evidence="4" type="primary">gldG</name>
    <name evidence="4" type="ORF">MM236_17975</name>
</gene>
<accession>A0ABS9UTC8</accession>
<keyword evidence="1" id="KW-1133">Transmembrane helix</keyword>
<name>A0ABS9UTC8_9BACT</name>
<keyword evidence="1" id="KW-0472">Membrane</keyword>
<evidence type="ECO:0000259" key="2">
    <source>
        <dbReference type="Pfam" id="PF09822"/>
    </source>
</evidence>
<feature type="domain" description="ABC-type uncharacterised transport system" evidence="2">
    <location>
        <begin position="196"/>
        <end position="495"/>
    </location>
</feature>